<dbReference type="EMBL" id="JAKQYM010000002">
    <property type="protein sequence ID" value="MCI2228465.1"/>
    <property type="molecule type" value="Genomic_DNA"/>
</dbReference>
<evidence type="ECO:0000313" key="1">
    <source>
        <dbReference type="EMBL" id="MCI2228465.1"/>
    </source>
</evidence>
<organism evidence="1 2">
    <name type="scientific">Polaribacter marinus</name>
    <dbReference type="NCBI Taxonomy" id="2916838"/>
    <lineage>
        <taxon>Bacteria</taxon>
        <taxon>Pseudomonadati</taxon>
        <taxon>Bacteroidota</taxon>
        <taxon>Flavobacteriia</taxon>
        <taxon>Flavobacteriales</taxon>
        <taxon>Flavobacteriaceae</taxon>
    </lineage>
</organism>
<dbReference type="Proteomes" id="UP001139369">
    <property type="component" value="Unassembled WGS sequence"/>
</dbReference>
<evidence type="ECO:0000313" key="2">
    <source>
        <dbReference type="Proteomes" id="UP001139369"/>
    </source>
</evidence>
<dbReference type="InterPro" id="IPR022551">
    <property type="entry name" value="BrxC"/>
</dbReference>
<protein>
    <submittedName>
        <fullName evidence="1">Bacillithiol system redox-active protein YtxJ</fullName>
    </submittedName>
</protein>
<dbReference type="InterPro" id="IPR036249">
    <property type="entry name" value="Thioredoxin-like_sf"/>
</dbReference>
<dbReference type="AlphaFoldDB" id="A0A9X2AKP8"/>
<proteinExistence type="predicted"/>
<comment type="caution">
    <text evidence="1">The sequence shown here is derived from an EMBL/GenBank/DDBJ whole genome shotgun (WGS) entry which is preliminary data.</text>
</comment>
<gene>
    <name evidence="1" type="primary">ytxJ</name>
    <name evidence="1" type="ORF">MC378_04750</name>
</gene>
<reference evidence="1" key="1">
    <citation type="submission" date="2022-02" db="EMBL/GenBank/DDBJ databases">
        <title>Polaribacter sp. MSW13, isolated from seawater.</title>
        <authorList>
            <person name="Kristyanto S."/>
            <person name="Jung J."/>
            <person name="Jeon C.O."/>
        </authorList>
    </citation>
    <scope>NUCLEOTIDE SEQUENCE</scope>
    <source>
        <strain evidence="1">MSW13</strain>
    </source>
</reference>
<dbReference type="NCBIfam" id="TIGR04019">
    <property type="entry name" value="B_thiol_YtxJ"/>
    <property type="match status" value="1"/>
</dbReference>
<sequence length="133" mass="15407">MGIFNSLFGGKESEASQEAKMSYLNWIPLTSIEQLDEIKELSKSTSILIFKHSTRCGISSMVIKRFEALFKEEHQNLKVYYLDLLNYRTISDEIGYSFQVMHQSPQLLVIKKGVSVYQTSHYDILQTNLSRFI</sequence>
<dbReference type="Gene3D" id="3.40.30.10">
    <property type="entry name" value="Glutaredoxin"/>
    <property type="match status" value="1"/>
</dbReference>
<keyword evidence="2" id="KW-1185">Reference proteome</keyword>
<name>A0A9X2AKP8_9FLAO</name>
<accession>A0A9X2AKP8</accession>
<dbReference type="SUPFAM" id="SSF52833">
    <property type="entry name" value="Thioredoxin-like"/>
    <property type="match status" value="1"/>
</dbReference>
<dbReference type="RefSeq" id="WP_242177576.1">
    <property type="nucleotide sequence ID" value="NZ_JAKQYM010000002.1"/>
</dbReference>
<dbReference type="Pfam" id="PF11009">
    <property type="entry name" value="BrxC"/>
    <property type="match status" value="1"/>
</dbReference>